<feature type="domain" description="Gp5/Type VI secretion system Vgr protein OB-fold" evidence="1">
    <location>
        <begin position="8"/>
        <end position="82"/>
    </location>
</feature>
<proteinExistence type="predicted"/>
<gene>
    <name evidence="2" type="ORF">H6G14_19000</name>
</gene>
<keyword evidence="3" id="KW-1185">Reference proteome</keyword>
<name>A0ABR8BI48_9NOSO</name>
<evidence type="ECO:0000259" key="1">
    <source>
        <dbReference type="Pfam" id="PF04717"/>
    </source>
</evidence>
<reference evidence="2 3" key="1">
    <citation type="journal article" date="2020" name="ISME J.">
        <title>Comparative genomics reveals insights into cyanobacterial evolution and habitat adaptation.</title>
        <authorList>
            <person name="Chen M.Y."/>
            <person name="Teng W.K."/>
            <person name="Zhao L."/>
            <person name="Hu C.X."/>
            <person name="Zhou Y.K."/>
            <person name="Han B.P."/>
            <person name="Song L.R."/>
            <person name="Shu W.S."/>
        </authorList>
    </citation>
    <scope>NUCLEOTIDE SEQUENCE [LARGE SCALE GENOMIC DNA]</scope>
    <source>
        <strain evidence="2 3">FACHB-3921</strain>
    </source>
</reference>
<protein>
    <submittedName>
        <fullName evidence="2">Baseplate assembly protein</fullName>
    </submittedName>
</protein>
<dbReference type="EMBL" id="JACJQL010000030">
    <property type="protein sequence ID" value="MBD2253369.1"/>
    <property type="molecule type" value="Genomic_DNA"/>
</dbReference>
<dbReference type="Pfam" id="PF04717">
    <property type="entry name" value="Phage_base_V"/>
    <property type="match status" value="1"/>
</dbReference>
<sequence>MKQFFGKYRGKVENNVDPKQIGRIQVSVFAVLGDGRFSWAMPCVPYAGNKVGFFAIPPIGANVWVEFEGGDPDYPIWSGCFWGVNEVPVQPAFATKKVWKTESITLTLDDAPGGGFSLAVEPPLVQVPLKLVCNTQGIEISCNPATIKVAASGIEMSNSPATVKISSSGVELDTLPATVKLSPDNIELSNGAASVKLSPASVSINNGALEVM</sequence>
<dbReference type="InterPro" id="IPR037026">
    <property type="entry name" value="Vgr_OB-fold_dom_sf"/>
</dbReference>
<accession>A0ABR8BI48</accession>
<dbReference type="RefSeq" id="WP_190568897.1">
    <property type="nucleotide sequence ID" value="NZ_JACJQL010000030.1"/>
</dbReference>
<dbReference type="SUPFAM" id="SSF69255">
    <property type="entry name" value="gp5 N-terminal domain-like"/>
    <property type="match status" value="1"/>
</dbReference>
<organism evidence="2 3">
    <name type="scientific">Nostoc parmelioides FACHB-3921</name>
    <dbReference type="NCBI Taxonomy" id="2692909"/>
    <lineage>
        <taxon>Bacteria</taxon>
        <taxon>Bacillati</taxon>
        <taxon>Cyanobacteriota</taxon>
        <taxon>Cyanophyceae</taxon>
        <taxon>Nostocales</taxon>
        <taxon>Nostocaceae</taxon>
        <taxon>Nostoc</taxon>
    </lineage>
</organism>
<evidence type="ECO:0000313" key="3">
    <source>
        <dbReference type="Proteomes" id="UP000621307"/>
    </source>
</evidence>
<dbReference type="InterPro" id="IPR006531">
    <property type="entry name" value="Gp5/Vgr_OB"/>
</dbReference>
<dbReference type="Gene3D" id="2.40.50.230">
    <property type="entry name" value="Gp5 N-terminal domain"/>
    <property type="match status" value="1"/>
</dbReference>
<dbReference type="Proteomes" id="UP000621307">
    <property type="component" value="Unassembled WGS sequence"/>
</dbReference>
<evidence type="ECO:0000313" key="2">
    <source>
        <dbReference type="EMBL" id="MBD2253369.1"/>
    </source>
</evidence>
<comment type="caution">
    <text evidence="2">The sequence shown here is derived from an EMBL/GenBank/DDBJ whole genome shotgun (WGS) entry which is preliminary data.</text>
</comment>